<dbReference type="GO" id="GO:0003676">
    <property type="term" value="F:nucleic acid binding"/>
    <property type="evidence" value="ECO:0007669"/>
    <property type="project" value="InterPro"/>
</dbReference>
<sequence length="207" mass="23507">MNNFIAIDFETANRNRYSVCSVGMVFVEENKIVDSIYSLIDPEEPFDRMNISVHGIQPSDVEGAPTFHTFYQSIQHRIENQVIVAHNLAFDGYVLRDSLNRYNLLPVPSKLLCSYQLSRRLIGGKSSYSLKSVCDHYGIDILDHHYALSDAQACAEIMIQLSNEFELYDLDAVFSKTNIKTGEIAPGYYRSSLVSSSKKRKRDVSSF</sequence>
<dbReference type="Gene3D" id="3.30.420.10">
    <property type="entry name" value="Ribonuclease H-like superfamily/Ribonuclease H"/>
    <property type="match status" value="1"/>
</dbReference>
<dbReference type="PATRIC" id="fig|46224.3.peg.2107"/>
<dbReference type="EMBL" id="LQYN01000169">
    <property type="protein sequence ID" value="KYC84233.1"/>
    <property type="molecule type" value="Genomic_DNA"/>
</dbReference>
<protein>
    <submittedName>
        <fullName evidence="5">DNA polymerase III polC-type</fullName>
        <ecNumber evidence="5">2.7.7.7</ecNumber>
    </submittedName>
</protein>
<dbReference type="RefSeq" id="WP_066235985.1">
    <property type="nucleotide sequence ID" value="NZ_JALKTV010000025.1"/>
</dbReference>
<dbReference type="AlphaFoldDB" id="A0A150KK01"/>
<dbReference type="GO" id="GO:0003887">
    <property type="term" value="F:DNA-directed DNA polymerase activity"/>
    <property type="evidence" value="ECO:0007669"/>
    <property type="project" value="UniProtKB-EC"/>
</dbReference>
<dbReference type="InterPro" id="IPR013520">
    <property type="entry name" value="Ribonucl_H"/>
</dbReference>
<dbReference type="SUPFAM" id="SSF53098">
    <property type="entry name" value="Ribonuclease H-like"/>
    <property type="match status" value="1"/>
</dbReference>
<comment type="caution">
    <text evidence="5">The sequence shown here is derived from an EMBL/GenBank/DDBJ whole genome shotgun (WGS) entry which is preliminary data.</text>
</comment>
<evidence type="ECO:0000256" key="2">
    <source>
        <dbReference type="ARBA" id="ARBA00022801"/>
    </source>
</evidence>
<evidence type="ECO:0000313" key="5">
    <source>
        <dbReference type="EMBL" id="KYC84233.1"/>
    </source>
</evidence>
<gene>
    <name evidence="5" type="ORF">B4102_0964</name>
</gene>
<name>A0A150KK01_9BACI</name>
<accession>A0A150KK01</accession>
<dbReference type="GO" id="GO:0008408">
    <property type="term" value="F:3'-5' exonuclease activity"/>
    <property type="evidence" value="ECO:0007669"/>
    <property type="project" value="TreeGrafter"/>
</dbReference>
<evidence type="ECO:0000259" key="4">
    <source>
        <dbReference type="SMART" id="SM00479"/>
    </source>
</evidence>
<dbReference type="OrthoDB" id="9803913at2"/>
<dbReference type="CDD" id="cd06130">
    <property type="entry name" value="DNA_pol_III_epsilon_like"/>
    <property type="match status" value="1"/>
</dbReference>
<keyword evidence="2" id="KW-0378">Hydrolase</keyword>
<keyword evidence="3" id="KW-0269">Exonuclease</keyword>
<keyword evidence="5" id="KW-0808">Transferase</keyword>
<dbReference type="PANTHER" id="PTHR30231:SF42">
    <property type="entry name" value="EXONUCLEASE"/>
    <property type="match status" value="1"/>
</dbReference>
<dbReference type="FunFam" id="3.30.420.10:FF:000045">
    <property type="entry name" value="3'-5' exonuclease DinG"/>
    <property type="match status" value="1"/>
</dbReference>
<dbReference type="Proteomes" id="UP000075666">
    <property type="component" value="Unassembled WGS sequence"/>
</dbReference>
<evidence type="ECO:0000256" key="3">
    <source>
        <dbReference type="ARBA" id="ARBA00022839"/>
    </source>
</evidence>
<feature type="domain" description="Exonuclease" evidence="4">
    <location>
        <begin position="3"/>
        <end position="167"/>
    </location>
</feature>
<dbReference type="PANTHER" id="PTHR30231">
    <property type="entry name" value="DNA POLYMERASE III SUBUNIT EPSILON"/>
    <property type="match status" value="1"/>
</dbReference>
<dbReference type="Pfam" id="PF00929">
    <property type="entry name" value="RNase_T"/>
    <property type="match status" value="1"/>
</dbReference>
<keyword evidence="6" id="KW-1185">Reference proteome</keyword>
<proteinExistence type="predicted"/>
<keyword evidence="1" id="KW-0540">Nuclease</keyword>
<organism evidence="5 6">
    <name type="scientific">Heyndrickxia sporothermodurans</name>
    <dbReference type="NCBI Taxonomy" id="46224"/>
    <lineage>
        <taxon>Bacteria</taxon>
        <taxon>Bacillati</taxon>
        <taxon>Bacillota</taxon>
        <taxon>Bacilli</taxon>
        <taxon>Bacillales</taxon>
        <taxon>Bacillaceae</taxon>
        <taxon>Heyndrickxia</taxon>
    </lineage>
</organism>
<evidence type="ECO:0000313" key="6">
    <source>
        <dbReference type="Proteomes" id="UP000075666"/>
    </source>
</evidence>
<reference evidence="5 6" key="1">
    <citation type="submission" date="2016-01" db="EMBL/GenBank/DDBJ databases">
        <title>Genome Sequences of Twelve Sporeforming Bacillus Species Isolated from Foods.</title>
        <authorList>
            <person name="Berendsen E.M."/>
            <person name="Wells-Bennik M.H."/>
            <person name="Krawcyk A.O."/>
            <person name="De Jong A."/>
            <person name="Holsappel S."/>
            <person name="Eijlander R.T."/>
            <person name="Kuipers O.P."/>
        </authorList>
    </citation>
    <scope>NUCLEOTIDE SEQUENCE [LARGE SCALE GENOMIC DNA]</scope>
    <source>
        <strain evidence="5 6">B4102</strain>
    </source>
</reference>
<dbReference type="InterPro" id="IPR036397">
    <property type="entry name" value="RNaseH_sf"/>
</dbReference>
<evidence type="ECO:0000256" key="1">
    <source>
        <dbReference type="ARBA" id="ARBA00022722"/>
    </source>
</evidence>
<dbReference type="GO" id="GO:0005829">
    <property type="term" value="C:cytosol"/>
    <property type="evidence" value="ECO:0007669"/>
    <property type="project" value="TreeGrafter"/>
</dbReference>
<dbReference type="SMART" id="SM00479">
    <property type="entry name" value="EXOIII"/>
    <property type="match status" value="1"/>
</dbReference>
<dbReference type="STRING" id="46224.B4102_0964"/>
<dbReference type="InterPro" id="IPR012337">
    <property type="entry name" value="RNaseH-like_sf"/>
</dbReference>
<dbReference type="EC" id="2.7.7.7" evidence="5"/>
<keyword evidence="5" id="KW-0548">Nucleotidyltransferase</keyword>